<keyword evidence="1" id="KW-0812">Transmembrane</keyword>
<dbReference type="Proteomes" id="UP000263377">
    <property type="component" value="Unassembled WGS sequence"/>
</dbReference>
<evidence type="ECO:0000313" key="2">
    <source>
        <dbReference type="EMBL" id="RGD61848.1"/>
    </source>
</evidence>
<name>A0A373A116_9ACTN</name>
<protein>
    <submittedName>
        <fullName evidence="2">Uncharacterized protein</fullName>
    </submittedName>
</protein>
<keyword evidence="1" id="KW-1133">Transmembrane helix</keyword>
<accession>A0A373A116</accession>
<proteinExistence type="predicted"/>
<keyword evidence="1" id="KW-0472">Membrane</keyword>
<dbReference type="EMBL" id="QVIG01000001">
    <property type="protein sequence ID" value="RGD61848.1"/>
    <property type="molecule type" value="Genomic_DNA"/>
</dbReference>
<comment type="caution">
    <text evidence="2">The sequence shown here is derived from an EMBL/GenBank/DDBJ whole genome shotgun (WGS) entry which is preliminary data.</text>
</comment>
<feature type="transmembrane region" description="Helical" evidence="1">
    <location>
        <begin position="21"/>
        <end position="38"/>
    </location>
</feature>
<evidence type="ECO:0000256" key="1">
    <source>
        <dbReference type="SAM" id="Phobius"/>
    </source>
</evidence>
<feature type="transmembrane region" description="Helical" evidence="1">
    <location>
        <begin position="44"/>
        <end position="65"/>
    </location>
</feature>
<organism evidence="2 3">
    <name type="scientific">Kitasatospora xanthocidica</name>
    <dbReference type="NCBI Taxonomy" id="83382"/>
    <lineage>
        <taxon>Bacteria</taxon>
        <taxon>Bacillati</taxon>
        <taxon>Actinomycetota</taxon>
        <taxon>Actinomycetes</taxon>
        <taxon>Kitasatosporales</taxon>
        <taxon>Streptomycetaceae</taxon>
        <taxon>Kitasatospora</taxon>
    </lineage>
</organism>
<sequence length="210" mass="22100">MTITQPDQGTTRSGPRRLGGALALIAVTTAVLVGVIALDVYVNSFLAAVVGLAYPLIVLYAFAVRRDADSNPRFQKNMVAWGLGISVVGFVAYLAGTEAWANLILGSGRTVQAVVVDEKVTDALHGTGRAYSLASTELNDDVPGGPLTESSPRFKRGQVITVRMDPAGRVAPKLPGEADSSAYLLAFLGCNVLIDGTVLWSVRRPKESSA</sequence>
<dbReference type="RefSeq" id="WP_117490003.1">
    <property type="nucleotide sequence ID" value="NZ_QVIG01000001.1"/>
</dbReference>
<gene>
    <name evidence="2" type="ORF">DR950_32575</name>
</gene>
<reference evidence="2 3" key="1">
    <citation type="submission" date="2018-08" db="EMBL/GenBank/DDBJ databases">
        <title>Diversity &amp; Physiological Properties of Lignin-Decomposing Actinobacteria from Soil.</title>
        <authorList>
            <person name="Roh S.G."/>
            <person name="Kim S.B."/>
        </authorList>
    </citation>
    <scope>NUCLEOTIDE SEQUENCE [LARGE SCALE GENOMIC DNA]</scope>
    <source>
        <strain evidence="2 3">MMS17-GH009</strain>
    </source>
</reference>
<evidence type="ECO:0000313" key="3">
    <source>
        <dbReference type="Proteomes" id="UP000263377"/>
    </source>
</evidence>
<feature type="transmembrane region" description="Helical" evidence="1">
    <location>
        <begin position="182"/>
        <end position="202"/>
    </location>
</feature>
<feature type="transmembrane region" description="Helical" evidence="1">
    <location>
        <begin position="77"/>
        <end position="96"/>
    </location>
</feature>
<keyword evidence="3" id="KW-1185">Reference proteome</keyword>
<dbReference type="AlphaFoldDB" id="A0A373A116"/>